<dbReference type="PANTHER" id="PTHR43464">
    <property type="entry name" value="METHYLTRANSFERASE"/>
    <property type="match status" value="1"/>
</dbReference>
<dbReference type="GO" id="GO:0008168">
    <property type="term" value="F:methyltransferase activity"/>
    <property type="evidence" value="ECO:0007669"/>
    <property type="project" value="UniProtKB-KW"/>
</dbReference>
<dbReference type="EMBL" id="JBHSEI010000008">
    <property type="protein sequence ID" value="MFC4638974.1"/>
    <property type="molecule type" value="Genomic_DNA"/>
</dbReference>
<dbReference type="Gene3D" id="3.40.50.150">
    <property type="entry name" value="Vaccinia Virus protein VP39"/>
    <property type="match status" value="1"/>
</dbReference>
<accession>A0ABV9IBX6</accession>
<dbReference type="Proteomes" id="UP001595952">
    <property type="component" value="Unassembled WGS sequence"/>
</dbReference>
<proteinExistence type="predicted"/>
<gene>
    <name evidence="5" type="ORF">ACFO0D_11565</name>
</gene>
<reference evidence="6" key="1">
    <citation type="journal article" date="2019" name="Int. J. Syst. Evol. Microbiol.">
        <title>The Global Catalogue of Microorganisms (GCM) 10K type strain sequencing project: providing services to taxonomists for standard genome sequencing and annotation.</title>
        <authorList>
            <consortium name="The Broad Institute Genomics Platform"/>
            <consortium name="The Broad Institute Genome Sequencing Center for Infectious Disease"/>
            <person name="Wu L."/>
            <person name="Ma J."/>
        </authorList>
    </citation>
    <scope>NUCLEOTIDE SEQUENCE [LARGE SCALE GENOMIC DNA]</scope>
    <source>
        <strain evidence="6">CCUG 55995</strain>
    </source>
</reference>
<evidence type="ECO:0000256" key="1">
    <source>
        <dbReference type="ARBA" id="ARBA00022603"/>
    </source>
</evidence>
<dbReference type="InterPro" id="IPR041698">
    <property type="entry name" value="Methyltransf_25"/>
</dbReference>
<dbReference type="RefSeq" id="WP_380061978.1">
    <property type="nucleotide sequence ID" value="NZ_JBHSEI010000008.1"/>
</dbReference>
<comment type="caution">
    <text evidence="5">The sequence shown here is derived from an EMBL/GenBank/DDBJ whole genome shotgun (WGS) entry which is preliminary data.</text>
</comment>
<organism evidence="5 6">
    <name type="scientific">Deinococcus hohokamensis</name>
    <dbReference type="NCBI Taxonomy" id="309883"/>
    <lineage>
        <taxon>Bacteria</taxon>
        <taxon>Thermotogati</taxon>
        <taxon>Deinococcota</taxon>
        <taxon>Deinococci</taxon>
        <taxon>Deinococcales</taxon>
        <taxon>Deinococcaceae</taxon>
        <taxon>Deinococcus</taxon>
    </lineage>
</organism>
<keyword evidence="6" id="KW-1185">Reference proteome</keyword>
<evidence type="ECO:0000256" key="2">
    <source>
        <dbReference type="ARBA" id="ARBA00022679"/>
    </source>
</evidence>
<sequence>MRVATLQQLLDTLDQLFDDGSDWTRRQGPDHWEKIFRQPDHPLNADLPDANLVGWRGRGRLPAGAGLTALDLGCGLGRNTRWLAAQGYQVVGVDLSPYAVEEARRRSAAGVTYAEVDVLRQPLPGGPFDLVYDSGCFHHLPPHRRLSYRAALMAALKPGGLFGICTFARGQMGSEADDLTLLRQGRLEGGIGYSLDDLRAMFSDLTFLDDGPLQAGTEAVFAMDFLHAALFQRPLEGPSQSPVGPEGAGRT</sequence>
<dbReference type="SUPFAM" id="SSF53335">
    <property type="entry name" value="S-adenosyl-L-methionine-dependent methyltransferases"/>
    <property type="match status" value="1"/>
</dbReference>
<keyword evidence="1 5" id="KW-0489">Methyltransferase</keyword>
<evidence type="ECO:0000259" key="4">
    <source>
        <dbReference type="Pfam" id="PF13649"/>
    </source>
</evidence>
<dbReference type="InterPro" id="IPR029063">
    <property type="entry name" value="SAM-dependent_MTases_sf"/>
</dbReference>
<keyword evidence="2" id="KW-0808">Transferase</keyword>
<dbReference type="CDD" id="cd02440">
    <property type="entry name" value="AdoMet_MTases"/>
    <property type="match status" value="1"/>
</dbReference>
<dbReference type="GO" id="GO:0032259">
    <property type="term" value="P:methylation"/>
    <property type="evidence" value="ECO:0007669"/>
    <property type="project" value="UniProtKB-KW"/>
</dbReference>
<keyword evidence="3" id="KW-0949">S-adenosyl-L-methionine</keyword>
<evidence type="ECO:0000256" key="3">
    <source>
        <dbReference type="ARBA" id="ARBA00022691"/>
    </source>
</evidence>
<dbReference type="PANTHER" id="PTHR43464:SF19">
    <property type="entry name" value="UBIQUINONE BIOSYNTHESIS O-METHYLTRANSFERASE, MITOCHONDRIAL"/>
    <property type="match status" value="1"/>
</dbReference>
<feature type="domain" description="Methyltransferase" evidence="4">
    <location>
        <begin position="70"/>
        <end position="160"/>
    </location>
</feature>
<protein>
    <submittedName>
        <fullName evidence="5">Class I SAM-dependent methyltransferase</fullName>
    </submittedName>
</protein>
<evidence type="ECO:0000313" key="6">
    <source>
        <dbReference type="Proteomes" id="UP001595952"/>
    </source>
</evidence>
<dbReference type="Pfam" id="PF13649">
    <property type="entry name" value="Methyltransf_25"/>
    <property type="match status" value="1"/>
</dbReference>
<evidence type="ECO:0000313" key="5">
    <source>
        <dbReference type="EMBL" id="MFC4638974.1"/>
    </source>
</evidence>
<name>A0ABV9IBX6_9DEIO</name>